<protein>
    <submittedName>
        <fullName evidence="13">Outer membrane beta-barrel protein</fullName>
    </submittedName>
</protein>
<dbReference type="InterPro" id="IPR036737">
    <property type="entry name" value="OmpA-like_sf"/>
</dbReference>
<feature type="domain" description="OmpA-like" evidence="12">
    <location>
        <begin position="270"/>
        <end position="398"/>
    </location>
</feature>
<dbReference type="Pfam" id="PF00691">
    <property type="entry name" value="OmpA"/>
    <property type="match status" value="1"/>
</dbReference>
<dbReference type="InterPro" id="IPR050330">
    <property type="entry name" value="Bact_OuterMem_StrucFunc"/>
</dbReference>
<dbReference type="PANTHER" id="PTHR30329:SF21">
    <property type="entry name" value="LIPOPROTEIN YIAD-RELATED"/>
    <property type="match status" value="1"/>
</dbReference>
<dbReference type="PROSITE" id="PS01068">
    <property type="entry name" value="OMPA_1"/>
    <property type="match status" value="1"/>
</dbReference>
<dbReference type="InterPro" id="IPR011250">
    <property type="entry name" value="OMP/PagP_B-barrel"/>
</dbReference>
<dbReference type="Gene3D" id="3.30.1330.60">
    <property type="entry name" value="OmpA-like domain"/>
    <property type="match status" value="1"/>
</dbReference>
<reference evidence="13" key="1">
    <citation type="submission" date="2021-01" db="EMBL/GenBank/DDBJ databases">
        <title>Ramlibacter sp. strain AW1 16S ribosomal RNA gene Genome sequencing and assembly.</title>
        <authorList>
            <person name="Kang M."/>
        </authorList>
    </citation>
    <scope>NUCLEOTIDE SEQUENCE</scope>
    <source>
        <strain evidence="13">AW1</strain>
    </source>
</reference>
<keyword evidence="14" id="KW-1185">Reference proteome</keyword>
<dbReference type="Proteomes" id="UP000613011">
    <property type="component" value="Unassembled WGS sequence"/>
</dbReference>
<gene>
    <name evidence="13" type="ORF">JI739_02400</name>
</gene>
<evidence type="ECO:0000256" key="5">
    <source>
        <dbReference type="ARBA" id="ARBA00022729"/>
    </source>
</evidence>
<evidence type="ECO:0000256" key="8">
    <source>
        <dbReference type="ARBA" id="ARBA00023136"/>
    </source>
</evidence>
<keyword evidence="5 11" id="KW-0732">Signal</keyword>
<evidence type="ECO:0000256" key="1">
    <source>
        <dbReference type="ARBA" id="ARBA00004571"/>
    </source>
</evidence>
<accession>A0A936ZF83</accession>
<dbReference type="EMBL" id="JAEQNA010000001">
    <property type="protein sequence ID" value="MBL0419188.1"/>
    <property type="molecule type" value="Genomic_DNA"/>
</dbReference>
<dbReference type="InterPro" id="IPR006665">
    <property type="entry name" value="OmpA-like"/>
</dbReference>
<dbReference type="SUPFAM" id="SSF103088">
    <property type="entry name" value="OmpA-like"/>
    <property type="match status" value="1"/>
</dbReference>
<keyword evidence="4" id="KW-0812">Transmembrane</keyword>
<keyword evidence="9" id="KW-0998">Cell outer membrane</keyword>
<evidence type="ECO:0000256" key="3">
    <source>
        <dbReference type="ARBA" id="ARBA00022452"/>
    </source>
</evidence>
<evidence type="ECO:0000256" key="7">
    <source>
        <dbReference type="ARBA" id="ARBA00023114"/>
    </source>
</evidence>
<dbReference type="InterPro" id="IPR027385">
    <property type="entry name" value="Beta-barrel_OMP"/>
</dbReference>
<dbReference type="InterPro" id="IPR006690">
    <property type="entry name" value="OMPA-like_CS"/>
</dbReference>
<dbReference type="GO" id="GO:0046930">
    <property type="term" value="C:pore complex"/>
    <property type="evidence" value="ECO:0007669"/>
    <property type="project" value="UniProtKB-KW"/>
</dbReference>
<comment type="subcellular location">
    <subcellularLocation>
        <location evidence="1">Cell outer membrane</location>
        <topology evidence="1">Multi-pass membrane protein</topology>
    </subcellularLocation>
</comment>
<keyword evidence="3" id="KW-1134">Transmembrane beta strand</keyword>
<dbReference type="Gene3D" id="2.40.160.20">
    <property type="match status" value="1"/>
</dbReference>
<keyword evidence="8 10" id="KW-0472">Membrane</keyword>
<keyword evidence="7" id="KW-0626">Porin</keyword>
<evidence type="ECO:0000256" key="11">
    <source>
        <dbReference type="SAM" id="SignalP"/>
    </source>
</evidence>
<sequence length="398" mass="41105">MKFTATPAMLAIAALAAMAAPAAQAQDTGWYAGGNVGRAGATIDDDRIRAGLAGQGLVTNALANREHDTGYKVFGGYQLNRNFAIEGGYFDLGEFGYTARTTPAGTLTGDMSARGLNLDVVGTLPLSERFSVLGRVGVTSMRTEGSFSATGAARVPYASANSSQTSVNAKWGVGVAYAFTESLSMRLEAERYRLKDSVGNRGDVDMVSVGLVYRFGQSSPATRTVAAAPVPAPVPAPQPVQVTPPAPAPAPAPPPALAPAPAPAVAAAPVVLTRVNLSADSLFDFDSTVVKPAGRTALDKLVADLRGVRYGAVRVTGHTDRLGSADYNARLSERRAAAVTDYMVQTGGLARDKVVASGAGETMPVTVAGNCRGASPTAALRACLQPDRRVEVEVHGTR</sequence>
<dbReference type="PANTHER" id="PTHR30329">
    <property type="entry name" value="STATOR ELEMENT OF FLAGELLAR MOTOR COMPLEX"/>
    <property type="match status" value="1"/>
</dbReference>
<dbReference type="AlphaFoldDB" id="A0A936ZF83"/>
<dbReference type="PRINTS" id="PR01021">
    <property type="entry name" value="OMPADOMAIN"/>
</dbReference>
<feature type="signal peptide" evidence="11">
    <location>
        <begin position="1"/>
        <end position="25"/>
    </location>
</feature>
<dbReference type="SUPFAM" id="SSF56925">
    <property type="entry name" value="OMPA-like"/>
    <property type="match status" value="1"/>
</dbReference>
<dbReference type="InterPro" id="IPR006664">
    <property type="entry name" value="OMP_bac"/>
</dbReference>
<dbReference type="RefSeq" id="WP_201682237.1">
    <property type="nucleotide sequence ID" value="NZ_JAEQNA010000001.1"/>
</dbReference>
<name>A0A936ZF83_9BURK</name>
<evidence type="ECO:0000256" key="9">
    <source>
        <dbReference type="ARBA" id="ARBA00023237"/>
    </source>
</evidence>
<dbReference type="GO" id="GO:0009279">
    <property type="term" value="C:cell outer membrane"/>
    <property type="evidence" value="ECO:0007669"/>
    <property type="project" value="UniProtKB-SubCell"/>
</dbReference>
<evidence type="ECO:0000313" key="14">
    <source>
        <dbReference type="Proteomes" id="UP000613011"/>
    </source>
</evidence>
<evidence type="ECO:0000259" key="12">
    <source>
        <dbReference type="PROSITE" id="PS51123"/>
    </source>
</evidence>
<feature type="chain" id="PRO_5037576198" evidence="11">
    <location>
        <begin position="26"/>
        <end position="398"/>
    </location>
</feature>
<evidence type="ECO:0000256" key="4">
    <source>
        <dbReference type="ARBA" id="ARBA00022692"/>
    </source>
</evidence>
<dbReference type="PROSITE" id="PS51123">
    <property type="entry name" value="OMPA_2"/>
    <property type="match status" value="1"/>
</dbReference>
<comment type="caution">
    <text evidence="13">The sequence shown here is derived from an EMBL/GenBank/DDBJ whole genome shotgun (WGS) entry which is preliminary data.</text>
</comment>
<proteinExistence type="predicted"/>
<dbReference type="GO" id="GO:0015288">
    <property type="term" value="F:porin activity"/>
    <property type="evidence" value="ECO:0007669"/>
    <property type="project" value="UniProtKB-KW"/>
</dbReference>
<keyword evidence="2" id="KW-0813">Transport</keyword>
<evidence type="ECO:0000256" key="2">
    <source>
        <dbReference type="ARBA" id="ARBA00022448"/>
    </source>
</evidence>
<dbReference type="Pfam" id="PF13505">
    <property type="entry name" value="OMP_b-brl"/>
    <property type="match status" value="1"/>
</dbReference>
<evidence type="ECO:0000313" key="13">
    <source>
        <dbReference type="EMBL" id="MBL0419188.1"/>
    </source>
</evidence>
<dbReference type="GO" id="GO:0006811">
    <property type="term" value="P:monoatomic ion transport"/>
    <property type="evidence" value="ECO:0007669"/>
    <property type="project" value="UniProtKB-KW"/>
</dbReference>
<evidence type="ECO:0000256" key="10">
    <source>
        <dbReference type="PROSITE-ProRule" id="PRU00473"/>
    </source>
</evidence>
<keyword evidence="6" id="KW-0406">Ion transport</keyword>
<dbReference type="CDD" id="cd07185">
    <property type="entry name" value="OmpA_C-like"/>
    <property type="match status" value="1"/>
</dbReference>
<organism evidence="13 14">
    <name type="scientific">Ramlibacter aurantiacus</name>
    <dbReference type="NCBI Taxonomy" id="2801330"/>
    <lineage>
        <taxon>Bacteria</taxon>
        <taxon>Pseudomonadati</taxon>
        <taxon>Pseudomonadota</taxon>
        <taxon>Betaproteobacteria</taxon>
        <taxon>Burkholderiales</taxon>
        <taxon>Comamonadaceae</taxon>
        <taxon>Ramlibacter</taxon>
    </lineage>
</organism>
<evidence type="ECO:0000256" key="6">
    <source>
        <dbReference type="ARBA" id="ARBA00023065"/>
    </source>
</evidence>